<dbReference type="InterPro" id="IPR018060">
    <property type="entry name" value="HTH_AraC"/>
</dbReference>
<evidence type="ECO:0000313" key="3">
    <source>
        <dbReference type="Proteomes" id="UP000237640"/>
    </source>
</evidence>
<sequence>MKITLDLEQDFKEQFRNIIGSEAFDRASGYSMDKIKKVQFPDQTELYYFAPVEHRIPVFMTSINAKESEWYVIHMNIGGDIHLKRTEKHPSDYHRFVPSGVLLYCPGIVVKTNFPEGHRSELATIRIPKCFIDTYYEDSFIQNGQLLVYEDLEYDIKKRIRVAIKGMDNKLKCHAIVMEVIEHLFHKIKSNASQSKVIALHNDDIHNLLTASGFLKNPLSNNIPSIGELAKIAKMSPSKFKASFKQFFGRPPHQYHFTIKMEYARNELKKGRKTPVELSHELEYSHPSNFTSAYKNYFNVVPSSDFVKG</sequence>
<dbReference type="SMART" id="SM00342">
    <property type="entry name" value="HTH_ARAC"/>
    <property type="match status" value="1"/>
</dbReference>
<proteinExistence type="predicted"/>
<keyword evidence="3" id="KW-1185">Reference proteome</keyword>
<dbReference type="EMBL" id="PVYX01000001">
    <property type="protein sequence ID" value="PRX56951.1"/>
    <property type="molecule type" value="Genomic_DNA"/>
</dbReference>
<protein>
    <submittedName>
        <fullName evidence="2">AraC-like DNA-binding protein</fullName>
    </submittedName>
</protein>
<dbReference type="GO" id="GO:0043565">
    <property type="term" value="F:sequence-specific DNA binding"/>
    <property type="evidence" value="ECO:0007669"/>
    <property type="project" value="InterPro"/>
</dbReference>
<dbReference type="PROSITE" id="PS01124">
    <property type="entry name" value="HTH_ARAC_FAMILY_2"/>
    <property type="match status" value="1"/>
</dbReference>
<accession>A0A2T0MH99</accession>
<evidence type="ECO:0000259" key="1">
    <source>
        <dbReference type="PROSITE" id="PS01124"/>
    </source>
</evidence>
<dbReference type="PANTHER" id="PTHR47893:SF1">
    <property type="entry name" value="REGULATORY PROTEIN PCHR"/>
    <property type="match status" value="1"/>
</dbReference>
<dbReference type="PANTHER" id="PTHR47893">
    <property type="entry name" value="REGULATORY PROTEIN PCHR"/>
    <property type="match status" value="1"/>
</dbReference>
<dbReference type="Pfam" id="PF12833">
    <property type="entry name" value="HTH_18"/>
    <property type="match status" value="1"/>
</dbReference>
<dbReference type="Proteomes" id="UP000237640">
    <property type="component" value="Unassembled WGS sequence"/>
</dbReference>
<dbReference type="OrthoDB" id="9803764at2"/>
<evidence type="ECO:0000313" key="2">
    <source>
        <dbReference type="EMBL" id="PRX56951.1"/>
    </source>
</evidence>
<dbReference type="InterPro" id="IPR053142">
    <property type="entry name" value="PchR_regulatory_protein"/>
</dbReference>
<name>A0A2T0MH99_9FLAO</name>
<dbReference type="Gene3D" id="1.10.10.60">
    <property type="entry name" value="Homeodomain-like"/>
    <property type="match status" value="1"/>
</dbReference>
<organism evidence="2 3">
    <name type="scientific">Flagellimonas meridianipacifica</name>
    <dbReference type="NCBI Taxonomy" id="1080225"/>
    <lineage>
        <taxon>Bacteria</taxon>
        <taxon>Pseudomonadati</taxon>
        <taxon>Bacteroidota</taxon>
        <taxon>Flavobacteriia</taxon>
        <taxon>Flavobacteriales</taxon>
        <taxon>Flavobacteriaceae</taxon>
        <taxon>Flagellimonas</taxon>
    </lineage>
</organism>
<dbReference type="RefSeq" id="WP_106143880.1">
    <property type="nucleotide sequence ID" value="NZ_PVYX01000001.1"/>
</dbReference>
<feature type="domain" description="HTH araC/xylS-type" evidence="1">
    <location>
        <begin position="209"/>
        <end position="308"/>
    </location>
</feature>
<dbReference type="AlphaFoldDB" id="A0A2T0MH99"/>
<reference evidence="2 3" key="1">
    <citation type="submission" date="2018-03" db="EMBL/GenBank/DDBJ databases">
        <title>Genomic Encyclopedia of Archaeal and Bacterial Type Strains, Phase II (KMG-II): from individual species to whole genera.</title>
        <authorList>
            <person name="Goeker M."/>
        </authorList>
    </citation>
    <scope>NUCLEOTIDE SEQUENCE [LARGE SCALE GENOMIC DNA]</scope>
    <source>
        <strain evidence="2 3">DSM 25027</strain>
    </source>
</reference>
<keyword evidence="2" id="KW-0238">DNA-binding</keyword>
<comment type="caution">
    <text evidence="2">The sequence shown here is derived from an EMBL/GenBank/DDBJ whole genome shotgun (WGS) entry which is preliminary data.</text>
</comment>
<dbReference type="GO" id="GO:0003700">
    <property type="term" value="F:DNA-binding transcription factor activity"/>
    <property type="evidence" value="ECO:0007669"/>
    <property type="project" value="InterPro"/>
</dbReference>
<gene>
    <name evidence="2" type="ORF">CLV81_0952</name>
</gene>